<feature type="non-terminal residue" evidence="2">
    <location>
        <position position="1"/>
    </location>
</feature>
<reference evidence="2" key="1">
    <citation type="journal article" date="2020" name="Fungal Divers.">
        <title>Resolving the Mortierellaceae phylogeny through synthesis of multi-gene phylogenetics and phylogenomics.</title>
        <authorList>
            <person name="Vandepol N."/>
            <person name="Liber J."/>
            <person name="Desiro A."/>
            <person name="Na H."/>
            <person name="Kennedy M."/>
            <person name="Barry K."/>
            <person name="Grigoriev I.V."/>
            <person name="Miller A.N."/>
            <person name="O'Donnell K."/>
            <person name="Stajich J.E."/>
            <person name="Bonito G."/>
        </authorList>
    </citation>
    <scope>NUCLEOTIDE SEQUENCE</scope>
    <source>
        <strain evidence="2">MES-2147</strain>
    </source>
</reference>
<dbReference type="AlphaFoldDB" id="A0A9P6IQ25"/>
<dbReference type="OrthoDB" id="660555at2759"/>
<gene>
    <name evidence="2" type="ORF">BGZ65_000156</name>
</gene>
<keyword evidence="3" id="KW-1185">Reference proteome</keyword>
<accession>A0A9P6IQ25</accession>
<name>A0A9P6IQ25_9FUNG</name>
<evidence type="ECO:0000313" key="2">
    <source>
        <dbReference type="EMBL" id="KAF9943834.1"/>
    </source>
</evidence>
<dbReference type="Proteomes" id="UP000749646">
    <property type="component" value="Unassembled WGS sequence"/>
</dbReference>
<comment type="caution">
    <text evidence="2">The sequence shown here is derived from an EMBL/GenBank/DDBJ whole genome shotgun (WGS) entry which is preliminary data.</text>
</comment>
<protein>
    <submittedName>
        <fullName evidence="2">Uncharacterized protein</fullName>
    </submittedName>
</protein>
<dbReference type="EMBL" id="JAAAHW010008795">
    <property type="protein sequence ID" value="KAF9943834.1"/>
    <property type="molecule type" value="Genomic_DNA"/>
</dbReference>
<proteinExistence type="predicted"/>
<evidence type="ECO:0000313" key="3">
    <source>
        <dbReference type="Proteomes" id="UP000749646"/>
    </source>
</evidence>
<feature type="region of interest" description="Disordered" evidence="1">
    <location>
        <begin position="47"/>
        <end position="136"/>
    </location>
</feature>
<organism evidence="2 3">
    <name type="scientific">Modicella reniformis</name>
    <dbReference type="NCBI Taxonomy" id="1440133"/>
    <lineage>
        <taxon>Eukaryota</taxon>
        <taxon>Fungi</taxon>
        <taxon>Fungi incertae sedis</taxon>
        <taxon>Mucoromycota</taxon>
        <taxon>Mortierellomycotina</taxon>
        <taxon>Mortierellomycetes</taxon>
        <taxon>Mortierellales</taxon>
        <taxon>Mortierellaceae</taxon>
        <taxon>Modicella</taxon>
    </lineage>
</organism>
<sequence>CGDIFCSAHCSKAIPLDYGLDFNPAMGVMSRACPGCFEAYEQWQGLGSTTSTTSTTTSTLLQISSSRTVSNSPGSGEYGSGVSKDGGLLSSHNTRKSEGRLGQTANGSSETLGREDIVRLPKSMSETIAIKTRPVE</sequence>
<feature type="non-terminal residue" evidence="2">
    <location>
        <position position="136"/>
    </location>
</feature>
<feature type="compositionally biased region" description="Low complexity" evidence="1">
    <location>
        <begin position="48"/>
        <end position="68"/>
    </location>
</feature>
<evidence type="ECO:0000256" key="1">
    <source>
        <dbReference type="SAM" id="MobiDB-lite"/>
    </source>
</evidence>